<dbReference type="EMBL" id="MFGX01000115">
    <property type="protein sequence ID" value="OGF53145.1"/>
    <property type="molecule type" value="Genomic_DNA"/>
</dbReference>
<evidence type="ECO:0000313" key="2">
    <source>
        <dbReference type="Proteomes" id="UP000179157"/>
    </source>
</evidence>
<reference evidence="1 2" key="1">
    <citation type="journal article" date="2016" name="Nat. Commun.">
        <title>Thousands of microbial genomes shed light on interconnected biogeochemical processes in an aquifer system.</title>
        <authorList>
            <person name="Anantharaman K."/>
            <person name="Brown C.T."/>
            <person name="Hug L.A."/>
            <person name="Sharon I."/>
            <person name="Castelle C.J."/>
            <person name="Probst A.J."/>
            <person name="Thomas B.C."/>
            <person name="Singh A."/>
            <person name="Wilkins M.J."/>
            <person name="Karaoz U."/>
            <person name="Brodie E.L."/>
            <person name="Williams K.H."/>
            <person name="Hubbard S.S."/>
            <person name="Banfield J.F."/>
        </authorList>
    </citation>
    <scope>NUCLEOTIDE SEQUENCE [LARGE SCALE GENOMIC DNA]</scope>
    <source>
        <strain evidence="2">RBG_16_55_9</strain>
    </source>
</reference>
<dbReference type="PROSITE" id="PS51257">
    <property type="entry name" value="PROKAR_LIPOPROTEIN"/>
    <property type="match status" value="1"/>
</dbReference>
<name>A0A1F5UPT4_FRAXR</name>
<organism evidence="1 2">
    <name type="scientific">Fraserbacteria sp. (strain RBG_16_55_9)</name>
    <dbReference type="NCBI Taxonomy" id="1817864"/>
    <lineage>
        <taxon>Bacteria</taxon>
        <taxon>Candidatus Fraseribacteriota</taxon>
    </lineage>
</organism>
<accession>A0A1F5UPT4</accession>
<dbReference type="AlphaFoldDB" id="A0A1F5UPT4"/>
<dbReference type="Proteomes" id="UP000179157">
    <property type="component" value="Unassembled WGS sequence"/>
</dbReference>
<sequence>MFKKLPMLLGLLAVSTIVVGGCDSFQMNLERSRVQSIGTSQPGTLDDLFAEVASRVPAFGGMFLNEQNSLYVYLLDPTQKAAVEAALVAVFGPELLPADGIQVLQGQYSFTQLQDWYVSLPAVLSISGVTLTDIDEAKNRLRIGVETMKIAPEVEQALARLAIPQEAVILEETGAITPAREF</sequence>
<comment type="caution">
    <text evidence="1">The sequence shown here is derived from an EMBL/GenBank/DDBJ whole genome shotgun (WGS) entry which is preliminary data.</text>
</comment>
<proteinExistence type="predicted"/>
<evidence type="ECO:0000313" key="1">
    <source>
        <dbReference type="EMBL" id="OGF53145.1"/>
    </source>
</evidence>
<protein>
    <submittedName>
        <fullName evidence="1">Uncharacterized protein</fullName>
    </submittedName>
</protein>
<gene>
    <name evidence="1" type="ORF">A2Z21_09600</name>
</gene>